<accession>A0ABR2H5T7</accession>
<dbReference type="InterPro" id="IPR008979">
    <property type="entry name" value="Galactose-bd-like_sf"/>
</dbReference>
<protein>
    <recommendedName>
        <fullName evidence="3">F5/8 type C domain-containing protein</fullName>
    </recommendedName>
</protein>
<dbReference type="EMBL" id="JAPFFF010000041">
    <property type="protein sequence ID" value="KAK8841584.1"/>
    <property type="molecule type" value="Genomic_DNA"/>
</dbReference>
<comment type="caution">
    <text evidence="1">The sequence shown here is derived from an EMBL/GenBank/DDBJ whole genome shotgun (WGS) entry which is preliminary data.</text>
</comment>
<gene>
    <name evidence="1" type="ORF">M9Y10_027209</name>
</gene>
<name>A0ABR2H5T7_9EUKA</name>
<sequence>MSQISKVQIKPSCILGIPLQVYANDFSFIVNGQEFKTSQLISDLLSPIICRIHANDPTFNVFEVNTKTPGNFSNILNLFNFKINNIPESELPFLLEVIEILGNDSIEYEESESIELTIDNVFKQIQQHEIHPEFNHNRFLKEIEFISSHFFELCDSHEEEFLNISVFTLFEILSCESLELESEDQLLKFADSLYKRDDKYSILYEAVFFENVSALAMKEFLSLFDSNDMTAATWDRLKKRLEKESLSDSKEIEKRYKNATPKGIEFKVNSEEELNGIIKHLRSEANGNIENKVSITASSVFNDYENYQPRNVALFEDQKKRFESKDQKDGWICFDFKDHQVIPTDYAIRSYPCAPNIHHPRSWVVEGSSDNSSYETLDKQFDCSYLNGQNIVHTFKMNQPNGKEYRYIRMRLTGPDWANCNYLKIDSFEIYGRLI</sequence>
<evidence type="ECO:0008006" key="3">
    <source>
        <dbReference type="Google" id="ProtNLM"/>
    </source>
</evidence>
<dbReference type="Proteomes" id="UP001470230">
    <property type="component" value="Unassembled WGS sequence"/>
</dbReference>
<evidence type="ECO:0000313" key="2">
    <source>
        <dbReference type="Proteomes" id="UP001470230"/>
    </source>
</evidence>
<dbReference type="SUPFAM" id="SSF49785">
    <property type="entry name" value="Galactose-binding domain-like"/>
    <property type="match status" value="1"/>
</dbReference>
<reference evidence="1 2" key="1">
    <citation type="submission" date="2024-04" db="EMBL/GenBank/DDBJ databases">
        <title>Tritrichomonas musculus Genome.</title>
        <authorList>
            <person name="Alves-Ferreira E."/>
            <person name="Grigg M."/>
            <person name="Lorenzi H."/>
            <person name="Galac M."/>
        </authorList>
    </citation>
    <scope>NUCLEOTIDE SEQUENCE [LARGE SCALE GENOMIC DNA]</scope>
    <source>
        <strain evidence="1 2">EAF2021</strain>
    </source>
</reference>
<dbReference type="Gene3D" id="2.60.120.260">
    <property type="entry name" value="Galactose-binding domain-like"/>
    <property type="match status" value="1"/>
</dbReference>
<organism evidence="1 2">
    <name type="scientific">Tritrichomonas musculus</name>
    <dbReference type="NCBI Taxonomy" id="1915356"/>
    <lineage>
        <taxon>Eukaryota</taxon>
        <taxon>Metamonada</taxon>
        <taxon>Parabasalia</taxon>
        <taxon>Tritrichomonadida</taxon>
        <taxon>Tritrichomonadidae</taxon>
        <taxon>Tritrichomonas</taxon>
    </lineage>
</organism>
<evidence type="ECO:0000313" key="1">
    <source>
        <dbReference type="EMBL" id="KAK8841584.1"/>
    </source>
</evidence>
<proteinExistence type="predicted"/>
<keyword evidence="2" id="KW-1185">Reference proteome</keyword>